<dbReference type="GO" id="GO:0003676">
    <property type="term" value="F:nucleic acid binding"/>
    <property type="evidence" value="ECO:0007669"/>
    <property type="project" value="InterPro"/>
</dbReference>
<protein>
    <submittedName>
        <fullName evidence="8">Unannotated protein</fullName>
    </submittedName>
</protein>
<dbReference type="HAMAP" id="MF_00378">
    <property type="entry name" value="Exonuc_7_L"/>
    <property type="match status" value="1"/>
</dbReference>
<dbReference type="Pfam" id="PF13742">
    <property type="entry name" value="tRNA_anti_2"/>
    <property type="match status" value="1"/>
</dbReference>
<dbReference type="InterPro" id="IPR025824">
    <property type="entry name" value="OB-fold_nuc-bd_dom"/>
</dbReference>
<proteinExistence type="inferred from homology"/>
<evidence type="ECO:0000256" key="1">
    <source>
        <dbReference type="ARBA" id="ARBA00022490"/>
    </source>
</evidence>
<keyword evidence="1" id="KW-0963">Cytoplasm</keyword>
<reference evidence="8" key="1">
    <citation type="submission" date="2020-05" db="EMBL/GenBank/DDBJ databases">
        <authorList>
            <person name="Chiriac C."/>
            <person name="Salcher M."/>
            <person name="Ghai R."/>
            <person name="Kavagutti S V."/>
        </authorList>
    </citation>
    <scope>NUCLEOTIDE SEQUENCE</scope>
</reference>
<dbReference type="PANTHER" id="PTHR30008:SF0">
    <property type="entry name" value="EXODEOXYRIBONUCLEASE 7 LARGE SUBUNIT"/>
    <property type="match status" value="1"/>
</dbReference>
<evidence type="ECO:0000259" key="7">
    <source>
        <dbReference type="Pfam" id="PF13742"/>
    </source>
</evidence>
<sequence length="470" mass="50503">MSRAETANADALGQNQGVSQPAFEFALDDGAEHTYSVGELADAVNGALRSRFGSGVWIRGEIQGYSERGPHAYFRLVEVTDAGKAVLDVSLFANARVRLRPLLQKHGLQLAEGIKVRVFGSLDFYAPSGRLSLKMSGIDPRYTLGEMALQRDDVIRRLVASGMYDANRRRTLTLLPLRIGLITSVGSAAWHDFTKELEQSGHGFEIRAVDVRVQGDTAAAMVTAAINELNGHGDLDVIVIVRGGGPRTELAVFDSESIALAIAAAPCPVFTGLGHEIDRSVADEVAHTAFKTPTACAGALVERAQAFSQRTEGAWTAIAALAGRQIEQASTGLLDTARRIEQRTVAAVERADQRLTDRSHRVNLSSGRALEQASMHMQRSTERVGRRALQFATQELSTLQQIEARVRLLDPVHTLARGWSLTRTADGRVVRSAEELAVGATIITTFASGQASSTVDTLAETPTASQGEPA</sequence>
<name>A0A6J7CK12_9ZZZZ</name>
<dbReference type="GO" id="GO:0008855">
    <property type="term" value="F:exodeoxyribonuclease VII activity"/>
    <property type="evidence" value="ECO:0007669"/>
    <property type="project" value="InterPro"/>
</dbReference>
<feature type="domain" description="Exonuclease VII large subunit C-terminal" evidence="6">
    <location>
        <begin position="164"/>
        <end position="453"/>
    </location>
</feature>
<dbReference type="Pfam" id="PF02601">
    <property type="entry name" value="Exonuc_VII_L"/>
    <property type="match status" value="1"/>
</dbReference>
<keyword evidence="2" id="KW-0540">Nuclease</keyword>
<evidence type="ECO:0000256" key="4">
    <source>
        <dbReference type="ARBA" id="ARBA00022839"/>
    </source>
</evidence>
<dbReference type="AlphaFoldDB" id="A0A6J7CK12"/>
<dbReference type="GO" id="GO:0006308">
    <property type="term" value="P:DNA catabolic process"/>
    <property type="evidence" value="ECO:0007669"/>
    <property type="project" value="InterPro"/>
</dbReference>
<feature type="domain" description="OB-fold nucleic acid binding" evidence="7">
    <location>
        <begin position="35"/>
        <end position="138"/>
    </location>
</feature>
<dbReference type="NCBIfam" id="TIGR00237">
    <property type="entry name" value="xseA"/>
    <property type="match status" value="1"/>
</dbReference>
<feature type="region of interest" description="Disordered" evidence="5">
    <location>
        <begin position="451"/>
        <end position="470"/>
    </location>
</feature>
<evidence type="ECO:0000313" key="8">
    <source>
        <dbReference type="EMBL" id="CAB4857128.1"/>
    </source>
</evidence>
<dbReference type="EMBL" id="CAFBLP010000001">
    <property type="protein sequence ID" value="CAB4857128.1"/>
    <property type="molecule type" value="Genomic_DNA"/>
</dbReference>
<dbReference type="GO" id="GO:0009318">
    <property type="term" value="C:exodeoxyribonuclease VII complex"/>
    <property type="evidence" value="ECO:0007669"/>
    <property type="project" value="InterPro"/>
</dbReference>
<evidence type="ECO:0000256" key="3">
    <source>
        <dbReference type="ARBA" id="ARBA00022801"/>
    </source>
</evidence>
<dbReference type="InterPro" id="IPR020579">
    <property type="entry name" value="Exonuc_VII_lsu_C"/>
</dbReference>
<evidence type="ECO:0000259" key="6">
    <source>
        <dbReference type="Pfam" id="PF02601"/>
    </source>
</evidence>
<gene>
    <name evidence="8" type="ORF">UFOPK3376_00036</name>
</gene>
<keyword evidence="3" id="KW-0378">Hydrolase</keyword>
<dbReference type="CDD" id="cd04489">
    <property type="entry name" value="ExoVII_LU_OBF"/>
    <property type="match status" value="1"/>
</dbReference>
<organism evidence="8">
    <name type="scientific">freshwater metagenome</name>
    <dbReference type="NCBI Taxonomy" id="449393"/>
    <lineage>
        <taxon>unclassified sequences</taxon>
        <taxon>metagenomes</taxon>
        <taxon>ecological metagenomes</taxon>
    </lineage>
</organism>
<evidence type="ECO:0000256" key="2">
    <source>
        <dbReference type="ARBA" id="ARBA00022722"/>
    </source>
</evidence>
<evidence type="ECO:0000256" key="5">
    <source>
        <dbReference type="SAM" id="MobiDB-lite"/>
    </source>
</evidence>
<dbReference type="InterPro" id="IPR003753">
    <property type="entry name" value="Exonuc_VII_L"/>
</dbReference>
<dbReference type="PANTHER" id="PTHR30008">
    <property type="entry name" value="EXODEOXYRIBONUCLEASE 7 LARGE SUBUNIT"/>
    <property type="match status" value="1"/>
</dbReference>
<accession>A0A6J7CK12</accession>
<keyword evidence="4" id="KW-0269">Exonuclease</keyword>